<comment type="caution">
    <text evidence="1">The sequence shown here is derived from an EMBL/GenBank/DDBJ whole genome shotgun (WGS) entry which is preliminary data.</text>
</comment>
<organism evidence="1 2">
    <name type="scientific">Amycolatopsis acididurans</name>
    <dbReference type="NCBI Taxonomy" id="2724524"/>
    <lineage>
        <taxon>Bacteria</taxon>
        <taxon>Bacillati</taxon>
        <taxon>Actinomycetota</taxon>
        <taxon>Actinomycetes</taxon>
        <taxon>Pseudonocardiales</taxon>
        <taxon>Pseudonocardiaceae</taxon>
        <taxon>Amycolatopsis</taxon>
    </lineage>
</organism>
<keyword evidence="2" id="KW-1185">Reference proteome</keyword>
<protein>
    <submittedName>
        <fullName evidence="1">2'-5' RNA ligase family protein</fullName>
    </submittedName>
</protein>
<dbReference type="RefSeq" id="WP_168511049.1">
    <property type="nucleotide sequence ID" value="NZ_JAAXLS010000001.1"/>
</dbReference>
<sequence>MTADGRSVLAIPVPAADPLLARAAQRSSAARRGLPAHISLLYPFLPAGELGEPALAKIADLLAPRAAVEVRFERCHHRDGFVFLRPEPAGPLTDLIAALRHEWPGVSPYGGRFGDTVEPHLTVAMDAGPDDATELARSVEDALPLTTHLTEAWLATFTTRWRLVRRFPFSAGRS</sequence>
<dbReference type="EMBL" id="JAAXLS010000001">
    <property type="protein sequence ID" value="NKQ51845.1"/>
    <property type="molecule type" value="Genomic_DNA"/>
</dbReference>
<gene>
    <name evidence="1" type="ORF">HFP15_03005</name>
</gene>
<keyword evidence="1" id="KW-0436">Ligase</keyword>
<dbReference type="Pfam" id="PF13563">
    <property type="entry name" value="2_5_RNA_ligase2"/>
    <property type="match status" value="1"/>
</dbReference>
<reference evidence="1 2" key="1">
    <citation type="submission" date="2020-04" db="EMBL/GenBank/DDBJ databases">
        <title>Novel species.</title>
        <authorList>
            <person name="Teo W.F.A."/>
            <person name="Lipun K."/>
            <person name="Srisuk N."/>
            <person name="Duangmal K."/>
        </authorList>
    </citation>
    <scope>NUCLEOTIDE SEQUENCE [LARGE SCALE GENOMIC DNA]</scope>
    <source>
        <strain evidence="1 2">K13G38</strain>
    </source>
</reference>
<evidence type="ECO:0000313" key="2">
    <source>
        <dbReference type="Proteomes" id="UP000715441"/>
    </source>
</evidence>
<evidence type="ECO:0000313" key="1">
    <source>
        <dbReference type="EMBL" id="NKQ51845.1"/>
    </source>
</evidence>
<accession>A0ABX1J0E5</accession>
<proteinExistence type="predicted"/>
<dbReference type="Proteomes" id="UP000715441">
    <property type="component" value="Unassembled WGS sequence"/>
</dbReference>
<dbReference type="InterPro" id="IPR009097">
    <property type="entry name" value="Cyclic_Pdiesterase"/>
</dbReference>
<dbReference type="Gene3D" id="3.90.1140.10">
    <property type="entry name" value="Cyclic phosphodiesterase"/>
    <property type="match status" value="1"/>
</dbReference>
<dbReference type="SUPFAM" id="SSF55144">
    <property type="entry name" value="LigT-like"/>
    <property type="match status" value="1"/>
</dbReference>
<name>A0ABX1J0E5_9PSEU</name>
<dbReference type="GO" id="GO:0016874">
    <property type="term" value="F:ligase activity"/>
    <property type="evidence" value="ECO:0007669"/>
    <property type="project" value="UniProtKB-KW"/>
</dbReference>